<protein>
    <submittedName>
        <fullName evidence="2">Uncharacterized protein</fullName>
    </submittedName>
</protein>
<reference evidence="2" key="1">
    <citation type="submission" date="2018-02" db="EMBL/GenBank/DDBJ databases">
        <title>Rhizophora mucronata_Transcriptome.</title>
        <authorList>
            <person name="Meera S.P."/>
            <person name="Sreeshan A."/>
            <person name="Augustine A."/>
        </authorList>
    </citation>
    <scope>NUCLEOTIDE SEQUENCE</scope>
    <source>
        <tissue evidence="2">Leaf</tissue>
    </source>
</reference>
<dbReference type="AlphaFoldDB" id="A0A2P2QJ02"/>
<keyword evidence="1" id="KW-0472">Membrane</keyword>
<feature type="transmembrane region" description="Helical" evidence="1">
    <location>
        <begin position="12"/>
        <end position="28"/>
    </location>
</feature>
<evidence type="ECO:0000313" key="2">
    <source>
        <dbReference type="EMBL" id="MBX66982.1"/>
    </source>
</evidence>
<organism evidence="2">
    <name type="scientific">Rhizophora mucronata</name>
    <name type="common">Asiatic mangrove</name>
    <dbReference type="NCBI Taxonomy" id="61149"/>
    <lineage>
        <taxon>Eukaryota</taxon>
        <taxon>Viridiplantae</taxon>
        <taxon>Streptophyta</taxon>
        <taxon>Embryophyta</taxon>
        <taxon>Tracheophyta</taxon>
        <taxon>Spermatophyta</taxon>
        <taxon>Magnoliopsida</taxon>
        <taxon>eudicotyledons</taxon>
        <taxon>Gunneridae</taxon>
        <taxon>Pentapetalae</taxon>
        <taxon>rosids</taxon>
        <taxon>fabids</taxon>
        <taxon>Malpighiales</taxon>
        <taxon>Rhizophoraceae</taxon>
        <taxon>Rhizophora</taxon>
    </lineage>
</organism>
<keyword evidence="1" id="KW-1133">Transmembrane helix</keyword>
<sequence>MDFETPLGTHDTAAIIFFIFFSFSFSFPF</sequence>
<keyword evidence="1" id="KW-0812">Transmembrane</keyword>
<name>A0A2P2QJ02_RHIMU</name>
<evidence type="ECO:0000256" key="1">
    <source>
        <dbReference type="SAM" id="Phobius"/>
    </source>
</evidence>
<dbReference type="EMBL" id="GGEC01086498">
    <property type="protein sequence ID" value="MBX66982.1"/>
    <property type="molecule type" value="Transcribed_RNA"/>
</dbReference>
<accession>A0A2P2QJ02</accession>
<proteinExistence type="predicted"/>